<gene>
    <name evidence="2" type="ORF">COS55_01630</name>
</gene>
<dbReference type="InterPro" id="IPR036105">
    <property type="entry name" value="DiNase_FeMo-co_biosyn_sf"/>
</dbReference>
<protein>
    <recommendedName>
        <fullName evidence="1">Dinitrogenase iron-molybdenum cofactor biosynthesis domain-containing protein</fullName>
    </recommendedName>
</protein>
<dbReference type="InterPro" id="IPR003731">
    <property type="entry name" value="Di-Nase_FeMo-co_biosynth"/>
</dbReference>
<dbReference type="EMBL" id="PEVD01000023">
    <property type="protein sequence ID" value="PIV01522.1"/>
    <property type="molecule type" value="Genomic_DNA"/>
</dbReference>
<evidence type="ECO:0000313" key="3">
    <source>
        <dbReference type="Proteomes" id="UP000230399"/>
    </source>
</evidence>
<dbReference type="Gene3D" id="3.30.420.130">
    <property type="entry name" value="Dinitrogenase iron-molybdenum cofactor biosynthesis domain"/>
    <property type="match status" value="1"/>
</dbReference>
<proteinExistence type="predicted"/>
<evidence type="ECO:0000259" key="1">
    <source>
        <dbReference type="Pfam" id="PF02579"/>
    </source>
</evidence>
<sequence length="112" mass="12149">MKIAISSTGKDLNSLVAEVFGRCPYFLIVEIDDKKVKGFEAIENTSVNQTSGAGISVAQMVAERNVSAVVTGTVGPRALDVLKQFNIQIYKGAGLISEITQKFIEEKLEEIK</sequence>
<feature type="domain" description="Dinitrogenase iron-molybdenum cofactor biosynthesis" evidence="1">
    <location>
        <begin position="13"/>
        <end position="104"/>
    </location>
</feature>
<dbReference type="InterPro" id="IPR033913">
    <property type="entry name" value="MTH1175_dom"/>
</dbReference>
<dbReference type="SUPFAM" id="SSF53146">
    <property type="entry name" value="Nitrogenase accessory factor-like"/>
    <property type="match status" value="1"/>
</dbReference>
<dbReference type="PANTHER" id="PTHR42983">
    <property type="entry name" value="DINITROGENASE IRON-MOLYBDENUM COFACTOR PROTEIN-RELATED"/>
    <property type="match status" value="1"/>
</dbReference>
<dbReference type="Pfam" id="PF02579">
    <property type="entry name" value="Nitro_FeMo-Co"/>
    <property type="match status" value="1"/>
</dbReference>
<evidence type="ECO:0000313" key="2">
    <source>
        <dbReference type="EMBL" id="PIV01522.1"/>
    </source>
</evidence>
<dbReference type="AlphaFoldDB" id="A0A2M7BEF4"/>
<name>A0A2M7BEF4_9BACT</name>
<dbReference type="CDD" id="cd00851">
    <property type="entry name" value="MTH1175"/>
    <property type="match status" value="1"/>
</dbReference>
<dbReference type="PANTHER" id="PTHR42983:SF1">
    <property type="entry name" value="IRON-MOLYBDENUM PROTEIN"/>
    <property type="match status" value="1"/>
</dbReference>
<accession>A0A2M7BEF4</accession>
<organism evidence="2 3">
    <name type="scientific">Candidatus Shapirobacteria bacterium CG03_land_8_20_14_0_80_40_19</name>
    <dbReference type="NCBI Taxonomy" id="1974880"/>
    <lineage>
        <taxon>Bacteria</taxon>
        <taxon>Candidatus Shapironibacteriota</taxon>
    </lineage>
</organism>
<comment type="caution">
    <text evidence="2">The sequence shown here is derived from an EMBL/GenBank/DDBJ whole genome shotgun (WGS) entry which is preliminary data.</text>
</comment>
<reference evidence="3" key="1">
    <citation type="submission" date="2017-09" db="EMBL/GenBank/DDBJ databases">
        <title>Depth-based differentiation of microbial function through sediment-hosted aquifers and enrichment of novel symbionts in the deep terrestrial subsurface.</title>
        <authorList>
            <person name="Probst A.J."/>
            <person name="Ladd B."/>
            <person name="Jarett J.K."/>
            <person name="Geller-Mcgrath D.E."/>
            <person name="Sieber C.M.K."/>
            <person name="Emerson J.B."/>
            <person name="Anantharaman K."/>
            <person name="Thomas B.C."/>
            <person name="Malmstrom R."/>
            <person name="Stieglmeier M."/>
            <person name="Klingl A."/>
            <person name="Woyke T."/>
            <person name="Ryan C.M."/>
            <person name="Banfield J.F."/>
        </authorList>
    </citation>
    <scope>NUCLEOTIDE SEQUENCE [LARGE SCALE GENOMIC DNA]</scope>
</reference>
<dbReference type="Proteomes" id="UP000230399">
    <property type="component" value="Unassembled WGS sequence"/>
</dbReference>